<feature type="region of interest" description="Disordered" evidence="1">
    <location>
        <begin position="101"/>
        <end position="126"/>
    </location>
</feature>
<name>A0A0N1JTE7_9NEIS</name>
<dbReference type="EMBL" id="LAQT01000003">
    <property type="protein sequence ID" value="KPC54129.1"/>
    <property type="molecule type" value="Genomic_DNA"/>
</dbReference>
<dbReference type="RefSeq" id="WP_201782365.1">
    <property type="nucleotide sequence ID" value="NZ_LAQT01000003.1"/>
</dbReference>
<evidence type="ECO:0000313" key="3">
    <source>
        <dbReference type="Proteomes" id="UP000037939"/>
    </source>
</evidence>
<dbReference type="STRING" id="857265.WG78_05750"/>
<protein>
    <submittedName>
        <fullName evidence="2">Uncharacterized protein</fullName>
    </submittedName>
</protein>
<comment type="caution">
    <text evidence="2">The sequence shown here is derived from an EMBL/GenBank/DDBJ whole genome shotgun (WGS) entry which is preliminary data.</text>
</comment>
<dbReference type="AlphaFoldDB" id="A0A0N1JTE7"/>
<organism evidence="2 3">
    <name type="scientific">Amantichitinum ursilacus</name>
    <dbReference type="NCBI Taxonomy" id="857265"/>
    <lineage>
        <taxon>Bacteria</taxon>
        <taxon>Pseudomonadati</taxon>
        <taxon>Pseudomonadota</taxon>
        <taxon>Betaproteobacteria</taxon>
        <taxon>Neisseriales</taxon>
        <taxon>Chitinibacteraceae</taxon>
        <taxon>Amantichitinum</taxon>
    </lineage>
</organism>
<reference evidence="2 3" key="1">
    <citation type="submission" date="2015-07" db="EMBL/GenBank/DDBJ databases">
        <title>Draft genome sequence of the Amantichitinum ursilacus IGB-41, a new chitin-degrading bacterium.</title>
        <authorList>
            <person name="Kirstahler P."/>
            <person name="Guenther M."/>
            <person name="Grumaz C."/>
            <person name="Rupp S."/>
            <person name="Zibek S."/>
            <person name="Sohn K."/>
        </authorList>
    </citation>
    <scope>NUCLEOTIDE SEQUENCE [LARGE SCALE GENOMIC DNA]</scope>
    <source>
        <strain evidence="2 3">IGB-41</strain>
    </source>
</reference>
<sequence>MALTRSTSETLVELIEQTPGLAQGLLDEAVTLLREGEVGTCLLHLRDLVNATGGFEPLASQTGIPSKSLHRMLSARGNPATRNLALILLQLQARIDAMAGKTAQAQPAPSRHVGIPHAATDDAGLA</sequence>
<evidence type="ECO:0000313" key="2">
    <source>
        <dbReference type="EMBL" id="KPC54129.1"/>
    </source>
</evidence>
<accession>A0A0N1JTE7</accession>
<gene>
    <name evidence="2" type="ORF">WG78_05750</name>
</gene>
<evidence type="ECO:0000256" key="1">
    <source>
        <dbReference type="SAM" id="MobiDB-lite"/>
    </source>
</evidence>
<keyword evidence="3" id="KW-1185">Reference proteome</keyword>
<proteinExistence type="predicted"/>
<dbReference type="Proteomes" id="UP000037939">
    <property type="component" value="Unassembled WGS sequence"/>
</dbReference>